<feature type="non-terminal residue" evidence="2">
    <location>
        <position position="1"/>
    </location>
</feature>
<dbReference type="Proteomes" id="UP000006403">
    <property type="component" value="Unassembled WGS sequence"/>
</dbReference>
<dbReference type="PATRIC" id="fig|1134806.3.peg.1875"/>
<evidence type="ECO:0000313" key="3">
    <source>
        <dbReference type="Proteomes" id="UP000006403"/>
    </source>
</evidence>
<organism evidence="2 3">
    <name type="scientific">Enterococcus faecium 505</name>
    <dbReference type="NCBI Taxonomy" id="1134806"/>
    <lineage>
        <taxon>Bacteria</taxon>
        <taxon>Bacillati</taxon>
        <taxon>Bacillota</taxon>
        <taxon>Bacilli</taxon>
        <taxon>Lactobacillales</taxon>
        <taxon>Enterococcaceae</taxon>
        <taxon>Enterococcus</taxon>
    </lineage>
</organism>
<name>J6Y424_ENTFC</name>
<sequence length="464" mass="55704">HLHKIFYTLKIVYRRNSYMSWINDIFSIKAIKDINYRKKQDKQRATNDLQLTMLRNNIERHELEIDEYRKKQLEHEITYRSKEWTFQDYNNFSSSYLNEARRLLEDGEIRKLILLINELFTRKSIVNGTWYAATAITGNQSYLHPDIFNIKKVCYHLPVFPNEFSPSLSNETRTNLEKLGWNKLDFEYVNKILIDILCEVTALCSIGEAEKWDMNIYINDRRRVADYYECESTPRIRSIKEITKKHVELFINYEGFSYSTINKSVFDKVSEYLKNNCPVQINYDIYKYNNLNGGEFELTIDYKDIINNIVEYALPIIQEKKNSWSEWIEKIHLMQMKYEGPWNGYDHMKILETLTKTYFNFNIYDLQAVSHHKDENLNSKIKHRLEHENLRKLFPEEVFLIEIELEKAFLIEFTDTLKIEEEFIISFQELIETLEKEEEEKEQKIQLVKNVIQVIQLIKTIGAS</sequence>
<accession>J6Y424</accession>
<dbReference type="EMBL" id="AMBL01000066">
    <property type="protein sequence ID" value="EJY44486.1"/>
    <property type="molecule type" value="Genomic_DNA"/>
</dbReference>
<comment type="caution">
    <text evidence="2">The sequence shown here is derived from an EMBL/GenBank/DDBJ whole genome shotgun (WGS) entry which is preliminary data.</text>
</comment>
<reference evidence="2 3" key="1">
    <citation type="submission" date="2012-04" db="EMBL/GenBank/DDBJ databases">
        <authorList>
            <person name="Weinstock G."/>
            <person name="Sodergren E."/>
            <person name="Lobos E.A."/>
            <person name="Fulton L."/>
            <person name="Fulton R."/>
            <person name="Courtney L."/>
            <person name="Fronick C."/>
            <person name="O'Laughlin M."/>
            <person name="Godfrey J."/>
            <person name="Wilson R.M."/>
            <person name="Miner T."/>
            <person name="Farmer C."/>
            <person name="Delehaunty K."/>
            <person name="Cordes M."/>
            <person name="Minx P."/>
            <person name="Tomlinson C."/>
            <person name="Chen J."/>
            <person name="Wollam A."/>
            <person name="Pepin K.H."/>
            <person name="Bhonagiri V."/>
            <person name="Zhang X."/>
            <person name="Suruliraj S."/>
            <person name="Warren W."/>
            <person name="Mitreva M."/>
            <person name="Mardis E.R."/>
            <person name="Wilson R.K."/>
        </authorList>
    </citation>
    <scope>NUCLEOTIDE SEQUENCE [LARGE SCALE GENOMIC DNA]</scope>
    <source>
        <strain evidence="2 3">505</strain>
    </source>
</reference>
<feature type="coiled-coil region" evidence="1">
    <location>
        <begin position="51"/>
        <end position="78"/>
    </location>
</feature>
<feature type="coiled-coil region" evidence="1">
    <location>
        <begin position="424"/>
        <end position="454"/>
    </location>
</feature>
<protein>
    <submittedName>
        <fullName evidence="2">Uncharacterized protein</fullName>
    </submittedName>
</protein>
<dbReference type="AlphaFoldDB" id="J6Y424"/>
<evidence type="ECO:0000256" key="1">
    <source>
        <dbReference type="SAM" id="Coils"/>
    </source>
</evidence>
<proteinExistence type="predicted"/>
<gene>
    <name evidence="2" type="ORF">HMPREF1348_01961</name>
</gene>
<keyword evidence="1" id="KW-0175">Coiled coil</keyword>
<dbReference type="HOGENOM" id="CLU_588667_0_0_9"/>
<evidence type="ECO:0000313" key="2">
    <source>
        <dbReference type="EMBL" id="EJY44486.1"/>
    </source>
</evidence>